<keyword evidence="2" id="KW-1133">Transmembrane helix</keyword>
<keyword evidence="2" id="KW-0472">Membrane</keyword>
<feature type="region of interest" description="Disordered" evidence="1">
    <location>
        <begin position="42"/>
        <end position="85"/>
    </location>
</feature>
<dbReference type="AlphaFoldDB" id="A0A1I8IMZ2"/>
<keyword evidence="2" id="KW-0812">Transmembrane</keyword>
<dbReference type="WBParaSite" id="maker-uti_cns_0014265-snap-gene-0.4-mRNA-1">
    <property type="protein sequence ID" value="maker-uti_cns_0014265-snap-gene-0.4-mRNA-1"/>
    <property type="gene ID" value="maker-uti_cns_0014265-snap-gene-0.4"/>
</dbReference>
<name>A0A1I8IMZ2_9PLAT</name>
<dbReference type="Proteomes" id="UP000095280">
    <property type="component" value="Unplaced"/>
</dbReference>
<feature type="transmembrane region" description="Helical" evidence="2">
    <location>
        <begin position="12"/>
        <end position="31"/>
    </location>
</feature>
<sequence>MVRHYGYKTWLFRAIVLFNLLCAGYLGVYIFCLNGSTSQTTVGWESQQPADPAGSAEKAAAEVGDTAEAAQSAHEGASLQSSDGGSSRALKVFVVEEHHEVLPIWFEAHKEASGSKVAGLVSNGLWIYPDWLDFNDTEIELSSTGITKFKGTLQACNCPVYEQDRYPVTSPTVNTTDTCSMSIRADIDRPLWLLRHFCLFLKGPFLNVFASERNITGDLLSAIFARKLRLPKDRPDETKFNT</sequence>
<reference evidence="4" key="1">
    <citation type="submission" date="2016-11" db="UniProtKB">
        <authorList>
            <consortium name="WormBaseParasite"/>
        </authorList>
    </citation>
    <scope>IDENTIFICATION</scope>
</reference>
<protein>
    <submittedName>
        <fullName evidence="4">Heparan-sulfate 6-O-sulfotransferase</fullName>
    </submittedName>
</protein>
<accession>A0A1I8IMZ2</accession>
<proteinExistence type="predicted"/>
<evidence type="ECO:0000313" key="3">
    <source>
        <dbReference type="Proteomes" id="UP000095280"/>
    </source>
</evidence>
<keyword evidence="3" id="KW-1185">Reference proteome</keyword>
<feature type="compositionally biased region" description="Low complexity" evidence="1">
    <location>
        <begin position="61"/>
        <end position="70"/>
    </location>
</feature>
<evidence type="ECO:0000256" key="2">
    <source>
        <dbReference type="SAM" id="Phobius"/>
    </source>
</evidence>
<evidence type="ECO:0000256" key="1">
    <source>
        <dbReference type="SAM" id="MobiDB-lite"/>
    </source>
</evidence>
<organism evidence="3 4">
    <name type="scientific">Macrostomum lignano</name>
    <dbReference type="NCBI Taxonomy" id="282301"/>
    <lineage>
        <taxon>Eukaryota</taxon>
        <taxon>Metazoa</taxon>
        <taxon>Spiralia</taxon>
        <taxon>Lophotrochozoa</taxon>
        <taxon>Platyhelminthes</taxon>
        <taxon>Rhabditophora</taxon>
        <taxon>Macrostomorpha</taxon>
        <taxon>Macrostomida</taxon>
        <taxon>Macrostomidae</taxon>
        <taxon>Macrostomum</taxon>
    </lineage>
</organism>
<evidence type="ECO:0000313" key="4">
    <source>
        <dbReference type="WBParaSite" id="maker-uti_cns_0014265-snap-gene-0.4-mRNA-1"/>
    </source>
</evidence>